<comment type="cofactor">
    <cofactor evidence="1">
        <name>Zn(2+)</name>
        <dbReference type="ChEBI" id="CHEBI:29105"/>
    </cofactor>
</comment>
<protein>
    <submittedName>
        <fullName evidence="7">Dioxygenase</fullName>
    </submittedName>
</protein>
<dbReference type="EMBL" id="MUYT01000006">
    <property type="protein sequence ID" value="OOS20986.1"/>
    <property type="molecule type" value="Genomic_DNA"/>
</dbReference>
<dbReference type="GO" id="GO:0016702">
    <property type="term" value="F:oxidoreductase activity, acting on single donors with incorporation of molecular oxygen, incorporation of two atoms of oxygen"/>
    <property type="evidence" value="ECO:0007669"/>
    <property type="project" value="UniProtKB-ARBA"/>
</dbReference>
<dbReference type="PANTHER" id="PTHR30096">
    <property type="entry name" value="4,5-DOPA DIOXYGENASE EXTRADIOL-LIKE PROTEIN"/>
    <property type="match status" value="1"/>
</dbReference>
<keyword evidence="7" id="KW-0223">Dioxygenase</keyword>
<dbReference type="SUPFAM" id="SSF53213">
    <property type="entry name" value="LigB-like"/>
    <property type="match status" value="1"/>
</dbReference>
<gene>
    <name evidence="7" type="ORF">B0682_05175</name>
</gene>
<dbReference type="Proteomes" id="UP000191094">
    <property type="component" value="Unassembled WGS sequence"/>
</dbReference>
<accession>A0A1T0CF70</accession>
<dbReference type="STRING" id="90241.B0682_05175"/>
<evidence type="ECO:0000313" key="7">
    <source>
        <dbReference type="EMBL" id="OOS20986.1"/>
    </source>
</evidence>
<dbReference type="PANTHER" id="PTHR30096:SF0">
    <property type="entry name" value="4,5-DOPA DIOXYGENASE EXTRADIOL-LIKE PROTEIN"/>
    <property type="match status" value="1"/>
</dbReference>
<proteinExistence type="inferred from homology"/>
<keyword evidence="3" id="KW-0479">Metal-binding</keyword>
<evidence type="ECO:0000256" key="4">
    <source>
        <dbReference type="ARBA" id="ARBA00022833"/>
    </source>
</evidence>
<dbReference type="CDD" id="cd07363">
    <property type="entry name" value="45_DOPA_Dioxygenase"/>
    <property type="match status" value="1"/>
</dbReference>
<keyword evidence="5" id="KW-0560">Oxidoreductase</keyword>
<reference evidence="7 8" key="1">
    <citation type="submission" date="2017-02" db="EMBL/GenBank/DDBJ databases">
        <title>Draft genome sequence of Moraxella lincolnii CCUG 9405T type strain.</title>
        <authorList>
            <person name="Salva-Serra F."/>
            <person name="Engstrom-Jakobsson H."/>
            <person name="Thorell K."/>
            <person name="Jaen-Luchoro D."/>
            <person name="Gonzales-Siles L."/>
            <person name="Karlsson R."/>
            <person name="Yazdan S."/>
            <person name="Boulund F."/>
            <person name="Johnning A."/>
            <person name="Engstrand L."/>
            <person name="Kristiansson E."/>
            <person name="Moore E."/>
        </authorList>
    </citation>
    <scope>NUCLEOTIDE SEQUENCE [LARGE SCALE GENOMIC DNA]</scope>
    <source>
        <strain evidence="7 8">CCUG 9405</strain>
    </source>
</reference>
<evidence type="ECO:0000259" key="6">
    <source>
        <dbReference type="Pfam" id="PF02900"/>
    </source>
</evidence>
<evidence type="ECO:0000256" key="2">
    <source>
        <dbReference type="ARBA" id="ARBA00007581"/>
    </source>
</evidence>
<dbReference type="PIRSF" id="PIRSF006157">
    <property type="entry name" value="Doxgns_DODA"/>
    <property type="match status" value="1"/>
</dbReference>
<dbReference type="Pfam" id="PF02900">
    <property type="entry name" value="LigB"/>
    <property type="match status" value="1"/>
</dbReference>
<sequence>MTSLPAVFISHGAPTLATEQSATTHALARMGQNLPKPVAIIIMSAHWQSPKLEINNNPSPATWHDFSGFDRSLYQINYPAKGAQALAETLSDELAGVLAEYGDVFASDSDEQKDKTHANTKVSTNPLRPFDHGVWVPLLHLYPQADVPVVQLSLPTHFDSHACYKLGAMLSGLRHLQILLIGSGSITHNLSHLRWQADTEDKLAKDFKVWLLRQLKTDIASALDWQTFTDYQQVHPSDEHLLPLFFALGAGQRVSVVHESMIHHSLGMDIYRFD</sequence>
<dbReference type="InterPro" id="IPR004183">
    <property type="entry name" value="Xdiol_dOase_suB"/>
</dbReference>
<evidence type="ECO:0000313" key="8">
    <source>
        <dbReference type="Proteomes" id="UP000191094"/>
    </source>
</evidence>
<dbReference type="InterPro" id="IPR014436">
    <property type="entry name" value="Extradiol_dOase_DODA"/>
</dbReference>
<keyword evidence="8" id="KW-1185">Reference proteome</keyword>
<dbReference type="AlphaFoldDB" id="A0A1T0CF70"/>
<name>A0A1T0CF70_9GAMM</name>
<evidence type="ECO:0000256" key="3">
    <source>
        <dbReference type="ARBA" id="ARBA00022723"/>
    </source>
</evidence>
<dbReference type="GO" id="GO:0008270">
    <property type="term" value="F:zinc ion binding"/>
    <property type="evidence" value="ECO:0007669"/>
    <property type="project" value="InterPro"/>
</dbReference>
<feature type="domain" description="Extradiol ring-cleavage dioxygenase class III enzyme subunit B" evidence="6">
    <location>
        <begin position="6"/>
        <end position="273"/>
    </location>
</feature>
<organism evidence="7 8">
    <name type="scientific">Lwoffella lincolnii</name>
    <dbReference type="NCBI Taxonomy" id="90241"/>
    <lineage>
        <taxon>Bacteria</taxon>
        <taxon>Pseudomonadati</taxon>
        <taxon>Pseudomonadota</taxon>
        <taxon>Gammaproteobacteria</taxon>
        <taxon>Moraxellales</taxon>
        <taxon>Moraxellaceae</taxon>
        <taxon>Lwoffella</taxon>
    </lineage>
</organism>
<evidence type="ECO:0000256" key="5">
    <source>
        <dbReference type="ARBA" id="ARBA00023002"/>
    </source>
</evidence>
<comment type="caution">
    <text evidence="7">The sequence shown here is derived from an EMBL/GenBank/DDBJ whole genome shotgun (WGS) entry which is preliminary data.</text>
</comment>
<keyword evidence="4" id="KW-0862">Zinc</keyword>
<comment type="similarity">
    <text evidence="2">Belongs to the DODA-type extradiol aromatic ring-opening dioxygenase family.</text>
</comment>
<dbReference type="GO" id="GO:0008198">
    <property type="term" value="F:ferrous iron binding"/>
    <property type="evidence" value="ECO:0007669"/>
    <property type="project" value="InterPro"/>
</dbReference>
<evidence type="ECO:0000256" key="1">
    <source>
        <dbReference type="ARBA" id="ARBA00001947"/>
    </source>
</evidence>
<dbReference type="Gene3D" id="3.40.830.10">
    <property type="entry name" value="LigB-like"/>
    <property type="match status" value="1"/>
</dbReference>